<dbReference type="PANTHER" id="PTHR12815">
    <property type="entry name" value="SORTING AND ASSEMBLY MACHINERY SAMM50 PROTEIN FAMILY MEMBER"/>
    <property type="match status" value="1"/>
</dbReference>
<dbReference type="InterPro" id="IPR039910">
    <property type="entry name" value="D15-like"/>
</dbReference>
<keyword evidence="3" id="KW-0812">Transmembrane</keyword>
<reference evidence="6 7" key="1">
    <citation type="submission" date="2020-04" db="EMBL/GenBank/DDBJ databases">
        <authorList>
            <person name="Liu A."/>
        </authorList>
    </citation>
    <scope>NUCLEOTIDE SEQUENCE [LARGE SCALE GENOMIC DNA]</scope>
    <source>
        <strain evidence="6 7">RZ02</strain>
    </source>
</reference>
<dbReference type="Gene3D" id="2.40.160.50">
    <property type="entry name" value="membrane protein fhac: a member of the omp85/tpsb transporter family"/>
    <property type="match status" value="1"/>
</dbReference>
<dbReference type="Pfam" id="PF01103">
    <property type="entry name" value="Omp85"/>
    <property type="match status" value="1"/>
</dbReference>
<keyword evidence="7" id="KW-1185">Reference proteome</keyword>
<comment type="subcellular location">
    <subcellularLocation>
        <location evidence="1">Membrane</location>
    </subcellularLocation>
</comment>
<evidence type="ECO:0000256" key="2">
    <source>
        <dbReference type="ARBA" id="ARBA00022452"/>
    </source>
</evidence>
<accession>A0A848QMJ6</accession>
<dbReference type="AlphaFoldDB" id="A0A848QMJ6"/>
<protein>
    <submittedName>
        <fullName evidence="6">BamA/TamA family outer membrane protein</fullName>
    </submittedName>
</protein>
<evidence type="ECO:0000313" key="6">
    <source>
        <dbReference type="EMBL" id="NMW30776.1"/>
    </source>
</evidence>
<proteinExistence type="predicted"/>
<keyword evidence="4" id="KW-0472">Membrane</keyword>
<organism evidence="6 7">
    <name type="scientific">Pontixanthobacter rizhaonensis</name>
    <dbReference type="NCBI Taxonomy" id="2730337"/>
    <lineage>
        <taxon>Bacteria</taxon>
        <taxon>Pseudomonadati</taxon>
        <taxon>Pseudomonadota</taxon>
        <taxon>Alphaproteobacteria</taxon>
        <taxon>Sphingomonadales</taxon>
        <taxon>Erythrobacteraceae</taxon>
        <taxon>Pontixanthobacter</taxon>
    </lineage>
</organism>
<name>A0A848QMJ6_9SPHN</name>
<evidence type="ECO:0000313" key="7">
    <source>
        <dbReference type="Proteomes" id="UP000561181"/>
    </source>
</evidence>
<evidence type="ECO:0000259" key="5">
    <source>
        <dbReference type="Pfam" id="PF01103"/>
    </source>
</evidence>
<dbReference type="Proteomes" id="UP000561181">
    <property type="component" value="Unassembled WGS sequence"/>
</dbReference>
<keyword evidence="2" id="KW-1134">Transmembrane beta strand</keyword>
<comment type="caution">
    <text evidence="6">The sequence shown here is derived from an EMBL/GenBank/DDBJ whole genome shotgun (WGS) entry which is preliminary data.</text>
</comment>
<evidence type="ECO:0000256" key="3">
    <source>
        <dbReference type="ARBA" id="ARBA00022692"/>
    </source>
</evidence>
<dbReference type="InterPro" id="IPR000184">
    <property type="entry name" value="Bac_surfAg_D15"/>
</dbReference>
<sequence>MVRHSSIRLLKINRAKINRAESNQDSAACLKRLYAGSAAQVAAASLLLAAVPAAAQDASAPLTLEDLIPDSAVANPEEWAAEGVNQAGAEEPELPELAPETPMAELPELSLDWPEQLEIPPLEALDVDQDIQFADVELPDVPLSDNATVEKVSSELTIVLPSEDAAFPMRGEFIDRFKSLSAITELSGDDESIAQLAARARSDEALLTDLLRVYGYYDAEITRIVGGAKVGEAESDRAPSVRFEIIPGQRYRFGAIDLGALDEAPDYPSLRKSFAIETGDPMSSDEIVSNRLALEVALGETGYPFAEVGAPDLLIDHARSEGDLSVPVAPNGKYLIASVSSSDPGFLSDKHLSSIARFDANDLYQRSLTTDLRRAVTATGLVSSVTVTPRELTAPTNGEPGQVVLDVGLTKAKLRTIAGAIGYGAEEGVRVQASWEHRNLFPSEGALKVRGIVGTREQLGGVTFRKNNFGGRDRVLTLDAFISTLDSDAFDAQSIALVGTYERASTLLFQKQLGWSVGFELIGSRERAPAVGGSQQPRDTFYVAALPASVLYDTTDSLLNPTKGFRLGGRFSPEISRTGGKQSTYIRTQLDASYYQSVNDRLVMAGRVRFGSIPGAPLDDIAPSRRYYAGGGSSVRGYGFQQIGPRDVAGAPSGGRSVVEAAVEARIKTGFFDGALSVVPFLDAGSIGPDPAPNFDDIRFGAGIGIRYDSGFGPLRVDVGVPLNPGPDDNPVAVYVSLGQAF</sequence>
<gene>
    <name evidence="6" type="ORF">HKD42_01720</name>
</gene>
<evidence type="ECO:0000256" key="4">
    <source>
        <dbReference type="ARBA" id="ARBA00023136"/>
    </source>
</evidence>
<evidence type="ECO:0000256" key="1">
    <source>
        <dbReference type="ARBA" id="ARBA00004370"/>
    </source>
</evidence>
<dbReference type="PANTHER" id="PTHR12815:SF18">
    <property type="entry name" value="SORTING AND ASSEMBLY MACHINERY COMPONENT 50 HOMOLOG"/>
    <property type="match status" value="1"/>
</dbReference>
<feature type="domain" description="Bacterial surface antigen (D15)" evidence="5">
    <location>
        <begin position="447"/>
        <end position="742"/>
    </location>
</feature>
<dbReference type="GO" id="GO:0019867">
    <property type="term" value="C:outer membrane"/>
    <property type="evidence" value="ECO:0007669"/>
    <property type="project" value="InterPro"/>
</dbReference>
<dbReference type="EMBL" id="JABCRE010000002">
    <property type="protein sequence ID" value="NMW30776.1"/>
    <property type="molecule type" value="Genomic_DNA"/>
</dbReference>